<dbReference type="PANTHER" id="PTHR30615:SF8">
    <property type="entry name" value="UPF0047 PROTEIN C4A8.02C"/>
    <property type="match status" value="1"/>
</dbReference>
<organism evidence="2 3">
    <name type="scientific">Candidatus Brevifilum fermentans</name>
    <dbReference type="NCBI Taxonomy" id="1986204"/>
    <lineage>
        <taxon>Bacteria</taxon>
        <taxon>Bacillati</taxon>
        <taxon>Chloroflexota</taxon>
        <taxon>Anaerolineae</taxon>
        <taxon>Anaerolineales</taxon>
        <taxon>Anaerolineaceae</taxon>
        <taxon>Candidatus Brevifilum</taxon>
    </lineage>
</organism>
<dbReference type="PIRSF" id="PIRSF004681">
    <property type="entry name" value="UCP004681"/>
    <property type="match status" value="1"/>
</dbReference>
<proteinExistence type="inferred from homology"/>
<dbReference type="EMBL" id="LT859958">
    <property type="protein sequence ID" value="SMX55109.1"/>
    <property type="molecule type" value="Genomic_DNA"/>
</dbReference>
<reference evidence="3" key="1">
    <citation type="submission" date="2017-05" db="EMBL/GenBank/DDBJ databases">
        <authorList>
            <person name="Kirkegaard R."/>
            <person name="Mcilroy J S."/>
        </authorList>
    </citation>
    <scope>NUCLEOTIDE SEQUENCE [LARGE SCALE GENOMIC DNA]</scope>
</reference>
<keyword evidence="3" id="KW-1185">Reference proteome</keyword>
<dbReference type="Gene3D" id="2.60.120.460">
    <property type="entry name" value="YjbQ-like"/>
    <property type="match status" value="1"/>
</dbReference>
<dbReference type="Proteomes" id="UP000195514">
    <property type="component" value="Chromosome I"/>
</dbReference>
<dbReference type="AlphaFoldDB" id="A0A1Y6K945"/>
<dbReference type="InterPro" id="IPR035917">
    <property type="entry name" value="YjbQ-like_sf"/>
</dbReference>
<dbReference type="InterPro" id="IPR001602">
    <property type="entry name" value="UPF0047_YjbQ-like"/>
</dbReference>
<dbReference type="SUPFAM" id="SSF111038">
    <property type="entry name" value="YjbQ-like"/>
    <property type="match status" value="1"/>
</dbReference>
<evidence type="ECO:0008006" key="4">
    <source>
        <dbReference type="Google" id="ProtNLM"/>
    </source>
</evidence>
<gene>
    <name evidence="2" type="ORF">CFX1CAM_2044</name>
</gene>
<dbReference type="NCBIfam" id="TIGR00149">
    <property type="entry name" value="TIGR00149_YjbQ"/>
    <property type="match status" value="1"/>
</dbReference>
<dbReference type="PANTHER" id="PTHR30615">
    <property type="entry name" value="UNCHARACTERIZED PROTEIN YJBQ-RELATED"/>
    <property type="match status" value="1"/>
</dbReference>
<comment type="similarity">
    <text evidence="1">Belongs to the UPF0047 family.</text>
</comment>
<sequence length="104" mass="11780">MTYLFIPHTSASLVINESYDATARRDLEAYLDHIAPEGESWYVHTLKGRDDSPAHLRTMITATSLTIPVDAGRLSLGPWQGVYLAEHRRRAHRPEVLLRVLSVE</sequence>
<dbReference type="KEGG" id="abat:CFX1CAM_2044"/>
<protein>
    <recommendedName>
        <fullName evidence="4">Secondary thiamine-phosphate synthase enzyme</fullName>
    </recommendedName>
</protein>
<name>A0A1Y6K945_9CHLR</name>
<evidence type="ECO:0000313" key="2">
    <source>
        <dbReference type="EMBL" id="SMX55109.1"/>
    </source>
</evidence>
<dbReference type="Pfam" id="PF01894">
    <property type="entry name" value="YjbQ"/>
    <property type="match status" value="1"/>
</dbReference>
<evidence type="ECO:0000313" key="3">
    <source>
        <dbReference type="Proteomes" id="UP000195514"/>
    </source>
</evidence>
<evidence type="ECO:0000256" key="1">
    <source>
        <dbReference type="ARBA" id="ARBA00005534"/>
    </source>
</evidence>
<accession>A0A1Y6K945</accession>